<sequence length="160" mass="19116">MGTFLKVTFEARYAGSEEKNQKKSKVIRYIADNLRDMPWQESISSQLRKVDGHHTNLYLVLRLFDIKDIEEGKLKSFARYKKKEDKLVVDQMLIINEYSDLPEDEMRIKMCDEIFEYVKEILIKYKDRFQDFDVIAFIPLLKERIEKIKANELVIVASNW</sequence>
<accession>A0ABP3B471</accession>
<evidence type="ECO:0000313" key="2">
    <source>
        <dbReference type="Proteomes" id="UP000019275"/>
    </source>
</evidence>
<reference evidence="1 2" key="1">
    <citation type="journal article" date="2014" name="Genome Announc.">
        <title>Draft Genome Sequence of the Carrageenan-Degrading Bacterium Cellulophaga sp. Strain KL-A, Isolated from Decaying Marine Algae.</title>
        <authorList>
            <person name="Shan D."/>
            <person name="Ying J."/>
            <person name="Li X."/>
            <person name="Gao Z."/>
            <person name="Wei G."/>
            <person name="Shao Z."/>
        </authorList>
    </citation>
    <scope>NUCLEOTIDE SEQUENCE [LARGE SCALE GENOMIC DNA]</scope>
    <source>
        <strain evidence="1 2">KL-A</strain>
    </source>
</reference>
<evidence type="ECO:0000313" key="1">
    <source>
        <dbReference type="EMBL" id="EWH10016.1"/>
    </source>
</evidence>
<name>A0ABP3B471_9FLAO</name>
<dbReference type="Proteomes" id="UP000019275">
    <property type="component" value="Unassembled WGS sequence"/>
</dbReference>
<keyword evidence="2" id="KW-1185">Reference proteome</keyword>
<proteinExistence type="predicted"/>
<gene>
    <name evidence="1" type="ORF">KLA_17012</name>
</gene>
<protein>
    <submittedName>
        <fullName evidence="1">Uncharacterized protein</fullName>
    </submittedName>
</protein>
<dbReference type="EMBL" id="ARZX01000044">
    <property type="protein sequence ID" value="EWH10016.1"/>
    <property type="molecule type" value="Genomic_DNA"/>
</dbReference>
<organism evidence="1 2">
    <name type="scientific">Cellulophaga geojensis KL-A</name>
    <dbReference type="NCBI Taxonomy" id="1328323"/>
    <lineage>
        <taxon>Bacteria</taxon>
        <taxon>Pseudomonadati</taxon>
        <taxon>Bacteroidota</taxon>
        <taxon>Flavobacteriia</taxon>
        <taxon>Flavobacteriales</taxon>
        <taxon>Flavobacteriaceae</taxon>
        <taxon>Cellulophaga</taxon>
    </lineage>
</organism>
<comment type="caution">
    <text evidence="1">The sequence shown here is derived from an EMBL/GenBank/DDBJ whole genome shotgun (WGS) entry which is preliminary data.</text>
</comment>
<dbReference type="RefSeq" id="WP_034647268.1">
    <property type="nucleotide sequence ID" value="NZ_ARZX01000044.1"/>
</dbReference>